<dbReference type="AlphaFoldDB" id="A0A0C2JC09"/>
<sequence>MKEPNRDKIPLMGIIIDCLIKMASDLDSSSDQQAVFYIQLHFDDCCEKVVPTDTFSPESKLDPKEIRGTPMYESEKCNRAWKFYEPCLSDPAYRMELTEFFLKNGKFLKGEGGIDNPLVEPSVELNPVGSSLEQNLVDSGVRLNQIEENVRQNPIEASVEQNIAKSRFERERVKPETVGNPTKQYGDWATKMKELLDVSKDPVSDFSWLDDEPFSSGLEGVDQSHDDANLRSQ</sequence>
<evidence type="ECO:0000313" key="3">
    <source>
        <dbReference type="Proteomes" id="UP000031668"/>
    </source>
</evidence>
<comment type="caution">
    <text evidence="2">The sequence shown here is derived from an EMBL/GenBank/DDBJ whole genome shotgun (WGS) entry which is preliminary data.</text>
</comment>
<accession>A0A0C2JC09</accession>
<organism evidence="2 3">
    <name type="scientific">Thelohanellus kitauei</name>
    <name type="common">Myxosporean</name>
    <dbReference type="NCBI Taxonomy" id="669202"/>
    <lineage>
        <taxon>Eukaryota</taxon>
        <taxon>Metazoa</taxon>
        <taxon>Cnidaria</taxon>
        <taxon>Myxozoa</taxon>
        <taxon>Myxosporea</taxon>
        <taxon>Bivalvulida</taxon>
        <taxon>Platysporina</taxon>
        <taxon>Myxobolidae</taxon>
        <taxon>Thelohanellus</taxon>
    </lineage>
</organism>
<feature type="region of interest" description="Disordered" evidence="1">
    <location>
        <begin position="209"/>
        <end position="233"/>
    </location>
</feature>
<evidence type="ECO:0000313" key="2">
    <source>
        <dbReference type="EMBL" id="KII66693.1"/>
    </source>
</evidence>
<protein>
    <submittedName>
        <fullName evidence="2">Uncharacterized protein</fullName>
    </submittedName>
</protein>
<dbReference type="Proteomes" id="UP000031668">
    <property type="component" value="Unassembled WGS sequence"/>
</dbReference>
<gene>
    <name evidence="2" type="ORF">RF11_08038</name>
</gene>
<proteinExistence type="predicted"/>
<reference evidence="2 3" key="1">
    <citation type="journal article" date="2014" name="Genome Biol. Evol.">
        <title>The genome of the myxosporean Thelohanellus kitauei shows adaptations to nutrient acquisition within its fish host.</title>
        <authorList>
            <person name="Yang Y."/>
            <person name="Xiong J."/>
            <person name="Zhou Z."/>
            <person name="Huo F."/>
            <person name="Miao W."/>
            <person name="Ran C."/>
            <person name="Liu Y."/>
            <person name="Zhang J."/>
            <person name="Feng J."/>
            <person name="Wang M."/>
            <person name="Wang M."/>
            <person name="Wang L."/>
            <person name="Yao B."/>
        </authorList>
    </citation>
    <scope>NUCLEOTIDE SEQUENCE [LARGE SCALE GENOMIC DNA]</scope>
    <source>
        <strain evidence="2">Wuqing</strain>
    </source>
</reference>
<dbReference type="EMBL" id="JWZT01003485">
    <property type="protein sequence ID" value="KII66693.1"/>
    <property type="molecule type" value="Genomic_DNA"/>
</dbReference>
<keyword evidence="3" id="KW-1185">Reference proteome</keyword>
<name>A0A0C2JC09_THEKT</name>
<feature type="compositionally biased region" description="Basic and acidic residues" evidence="1">
    <location>
        <begin position="222"/>
        <end position="233"/>
    </location>
</feature>
<evidence type="ECO:0000256" key="1">
    <source>
        <dbReference type="SAM" id="MobiDB-lite"/>
    </source>
</evidence>